<dbReference type="PANTHER" id="PTHR10612:SF34">
    <property type="entry name" value="APOLIPOPROTEIN D"/>
    <property type="match status" value="1"/>
</dbReference>
<dbReference type="SUPFAM" id="SSF50814">
    <property type="entry name" value="Lipocalins"/>
    <property type="match status" value="1"/>
</dbReference>
<dbReference type="PROSITE" id="PS00213">
    <property type="entry name" value="LIPOCALIN"/>
    <property type="match status" value="1"/>
</dbReference>
<dbReference type="PIRSF" id="PIRSF036893">
    <property type="entry name" value="Lipocalin_ApoD"/>
    <property type="match status" value="1"/>
</dbReference>
<dbReference type="EMBL" id="HG934468">
    <property type="protein sequence ID" value="CDN31219.1"/>
    <property type="molecule type" value="Genomic_DNA"/>
</dbReference>
<dbReference type="HOGENOM" id="CLU_068449_3_0_10"/>
<dbReference type="PANTHER" id="PTHR10612">
    <property type="entry name" value="APOLIPOPROTEIN D"/>
    <property type="match status" value="1"/>
</dbReference>
<keyword evidence="3" id="KW-0564">Palmitate</keyword>
<keyword evidence="5" id="KW-0131">Cell cycle</keyword>
<dbReference type="AlphaFoldDB" id="A0A060RCR3"/>
<keyword evidence="2" id="KW-0732">Signal</keyword>
<dbReference type="Proteomes" id="UP000027616">
    <property type="component" value="Chromosome I"/>
</dbReference>
<sequence length="167" mass="18865">MKKIIIILLGAMTTICCAKADGVNEATVTSFDLNRYMGLWYEIARFDSSFERGMTNVTAEYTLRENGTVRVDNSGERGGKRTHAIGKAKAAKPAVPGSLRVSFFLWFYAPYRVLMLGENYEYALVSSGEKYLWILSRTPKLEQSTLNKILAEAQRRGFDTNKLIFNQ</sequence>
<feature type="chain" id="PRO_5013433753" evidence="2">
    <location>
        <begin position="21"/>
        <end position="167"/>
    </location>
</feature>
<dbReference type="STRING" id="1433126.BN938_1124"/>
<dbReference type="GO" id="GO:0051301">
    <property type="term" value="P:cell division"/>
    <property type="evidence" value="ECO:0007669"/>
    <property type="project" value="UniProtKB-KW"/>
</dbReference>
<dbReference type="Gene3D" id="2.40.128.20">
    <property type="match status" value="1"/>
</dbReference>
<gene>
    <name evidence="5" type="ORF">BN938_1124</name>
</gene>
<comment type="similarity">
    <text evidence="1 2">Belongs to the calycin superfamily. Lipocalin family.</text>
</comment>
<dbReference type="InterPro" id="IPR022271">
    <property type="entry name" value="Lipocalin_ApoD"/>
</dbReference>
<feature type="signal peptide" evidence="2">
    <location>
        <begin position="1"/>
        <end position="20"/>
    </location>
</feature>
<evidence type="ECO:0000313" key="5">
    <source>
        <dbReference type="EMBL" id="CDN31219.1"/>
    </source>
</evidence>
<dbReference type="eggNOG" id="COG3040">
    <property type="taxonomic scope" value="Bacteria"/>
</dbReference>
<dbReference type="GO" id="GO:0006950">
    <property type="term" value="P:response to stress"/>
    <property type="evidence" value="ECO:0007669"/>
    <property type="project" value="UniProtKB-ARBA"/>
</dbReference>
<dbReference type="InterPro" id="IPR012674">
    <property type="entry name" value="Calycin"/>
</dbReference>
<evidence type="ECO:0000259" key="4">
    <source>
        <dbReference type="Pfam" id="PF08212"/>
    </source>
</evidence>
<feature type="lipid moiety-binding region" description="N-palmitoyl cysteine" evidence="3">
    <location>
        <position position="16"/>
    </location>
</feature>
<evidence type="ECO:0000256" key="2">
    <source>
        <dbReference type="PIRNR" id="PIRNR036893"/>
    </source>
</evidence>
<evidence type="ECO:0000256" key="1">
    <source>
        <dbReference type="ARBA" id="ARBA00006889"/>
    </source>
</evidence>
<feature type="domain" description="Lipocalin/cytosolic fatty-acid binding" evidence="4">
    <location>
        <begin position="31"/>
        <end position="165"/>
    </location>
</feature>
<keyword evidence="6" id="KW-1185">Reference proteome</keyword>
<organism evidence="5 6">
    <name type="scientific">Mucinivorans hirudinis</name>
    <dbReference type="NCBI Taxonomy" id="1433126"/>
    <lineage>
        <taxon>Bacteria</taxon>
        <taxon>Pseudomonadati</taxon>
        <taxon>Bacteroidota</taxon>
        <taxon>Bacteroidia</taxon>
        <taxon>Bacteroidales</taxon>
        <taxon>Rikenellaceae</taxon>
        <taxon>Mucinivorans</taxon>
    </lineage>
</organism>
<dbReference type="InterPro" id="IPR002446">
    <property type="entry name" value="Lipocalin_bac"/>
</dbReference>
<keyword evidence="5" id="KW-0132">Cell division</keyword>
<evidence type="ECO:0000256" key="3">
    <source>
        <dbReference type="PIRSR" id="PIRSR036893-52"/>
    </source>
</evidence>
<protein>
    <submittedName>
        <fullName evidence="5">Cell division inhibitor</fullName>
    </submittedName>
</protein>
<keyword evidence="3" id="KW-0449">Lipoprotein</keyword>
<dbReference type="KEGG" id="rbc:BN938_1124"/>
<reference evidence="5 6" key="1">
    <citation type="journal article" date="2015" name="Genome Announc.">
        <title>Complete Genome Sequence of the Novel Leech Symbiont Mucinivorans hirudinis M3T.</title>
        <authorList>
            <person name="Nelson M.C."/>
            <person name="Bomar L."/>
            <person name="Graf J."/>
        </authorList>
    </citation>
    <scope>NUCLEOTIDE SEQUENCE [LARGE SCALE GENOMIC DNA]</scope>
    <source>
        <strain evidence="6">M3</strain>
    </source>
</reference>
<dbReference type="InterPro" id="IPR047202">
    <property type="entry name" value="Lipocalin_Blc-like_dom"/>
</dbReference>
<name>A0A060RCR3_9BACT</name>
<dbReference type="Pfam" id="PF08212">
    <property type="entry name" value="Lipocalin_2"/>
    <property type="match status" value="1"/>
</dbReference>
<dbReference type="InterPro" id="IPR000566">
    <property type="entry name" value="Lipocln_cytosolic_FA-bd_dom"/>
</dbReference>
<proteinExistence type="inferred from homology"/>
<dbReference type="InterPro" id="IPR022272">
    <property type="entry name" value="Lipocalin_CS"/>
</dbReference>
<feature type="lipid moiety-binding region" description="S-diacylglycerol cysteine" evidence="3">
    <location>
        <position position="16"/>
    </location>
</feature>
<dbReference type="CDD" id="cd19438">
    <property type="entry name" value="lipocalin_Blc-like"/>
    <property type="match status" value="1"/>
</dbReference>
<evidence type="ECO:0000313" key="6">
    <source>
        <dbReference type="Proteomes" id="UP000027616"/>
    </source>
</evidence>
<accession>A0A060RCR3</accession>
<dbReference type="PRINTS" id="PR01171">
    <property type="entry name" value="BCTLIPOCALIN"/>
</dbReference>
<dbReference type="OrthoDB" id="329806at2"/>